<keyword evidence="2" id="KW-1133">Transmembrane helix</keyword>
<accession>A0A8J6HNK3</accession>
<keyword evidence="2" id="KW-0472">Membrane</keyword>
<dbReference type="EMBL" id="JABDTM020018643">
    <property type="protein sequence ID" value="KAH0817905.1"/>
    <property type="molecule type" value="Genomic_DNA"/>
</dbReference>
<evidence type="ECO:0000256" key="2">
    <source>
        <dbReference type="SAM" id="Phobius"/>
    </source>
</evidence>
<gene>
    <name evidence="3" type="ORF">GEV33_004887</name>
</gene>
<comment type="caution">
    <text evidence="3">The sequence shown here is derived from an EMBL/GenBank/DDBJ whole genome shotgun (WGS) entry which is preliminary data.</text>
</comment>
<sequence>MRRPTHFQSRTELDRPGEGKLTRMPGPLQTSSTGKKKCVQIVPATLKPSDNTPISAPHTFHVAREGKRKSGTGGGHLHPAVAVVVRGRREIEEQQVGDKKPHFMVFICCGNCLKGACETQERAKPSSRNTRDHEVELSEYCREAIMRWCGLSVGHNHQMVDLDSSIIRDPAMAEELVNGDERESQRPISLLEFSTRRNDESSRLLTSQEDHTKTPTIRFLAEDRPGKLKLLAKEKPRRFLTRLKKTVGLFYLESSGRFSLGCDEMSKSGEQRNSYLKLMDLPFLNQLLNAVTFVVAVIIINEDLTCSVGSKPRLDVHVVELSSSGPGNGCLGRTEAGDPPGVVSVPARCHRAAARSPQGSKPGKKAPHVRRCLSIDSVRRGETRTATESSSVTDESCEVTELFKSHHMAGDDLCNLGASARAEIACKCSHTGFVHLHRRGPDRNKKTIASRLTVPPAVKLLPERPEKSTVALCAEQTVSGVDSLERWKQWIMIFYNLYLAIIIYLAFTEHQPVFVSHSSNNRRPHQNGGTTGTYPDGSVEMFCGRNVDDVPKNK</sequence>
<feature type="region of interest" description="Disordered" evidence="1">
    <location>
        <begin position="1"/>
        <end position="36"/>
    </location>
</feature>
<dbReference type="Proteomes" id="UP000719412">
    <property type="component" value="Unassembled WGS sequence"/>
</dbReference>
<evidence type="ECO:0000313" key="4">
    <source>
        <dbReference type="Proteomes" id="UP000719412"/>
    </source>
</evidence>
<protein>
    <submittedName>
        <fullName evidence="3">Uncharacterized protein</fullName>
    </submittedName>
</protein>
<keyword evidence="4" id="KW-1185">Reference proteome</keyword>
<dbReference type="AlphaFoldDB" id="A0A8J6HNK3"/>
<reference evidence="3" key="1">
    <citation type="journal article" date="2020" name="J Insects Food Feed">
        <title>The yellow mealworm (Tenebrio molitor) genome: a resource for the emerging insects as food and feed industry.</title>
        <authorList>
            <person name="Eriksson T."/>
            <person name="Andere A."/>
            <person name="Kelstrup H."/>
            <person name="Emery V."/>
            <person name="Picard C."/>
        </authorList>
    </citation>
    <scope>NUCLEOTIDE SEQUENCE</scope>
    <source>
        <strain evidence="3">Stoneville</strain>
        <tissue evidence="3">Whole head</tissue>
    </source>
</reference>
<organism evidence="3 4">
    <name type="scientific">Tenebrio molitor</name>
    <name type="common">Yellow mealworm beetle</name>
    <dbReference type="NCBI Taxonomy" id="7067"/>
    <lineage>
        <taxon>Eukaryota</taxon>
        <taxon>Metazoa</taxon>
        <taxon>Ecdysozoa</taxon>
        <taxon>Arthropoda</taxon>
        <taxon>Hexapoda</taxon>
        <taxon>Insecta</taxon>
        <taxon>Pterygota</taxon>
        <taxon>Neoptera</taxon>
        <taxon>Endopterygota</taxon>
        <taxon>Coleoptera</taxon>
        <taxon>Polyphaga</taxon>
        <taxon>Cucujiformia</taxon>
        <taxon>Tenebrionidae</taxon>
        <taxon>Tenebrio</taxon>
    </lineage>
</organism>
<keyword evidence="2" id="KW-0812">Transmembrane</keyword>
<reference evidence="3" key="2">
    <citation type="submission" date="2021-08" db="EMBL/GenBank/DDBJ databases">
        <authorList>
            <person name="Eriksson T."/>
        </authorList>
    </citation>
    <scope>NUCLEOTIDE SEQUENCE</scope>
    <source>
        <strain evidence="3">Stoneville</strain>
        <tissue evidence="3">Whole head</tissue>
    </source>
</reference>
<feature type="transmembrane region" description="Helical" evidence="2">
    <location>
        <begin position="490"/>
        <end position="507"/>
    </location>
</feature>
<proteinExistence type="predicted"/>
<evidence type="ECO:0000313" key="3">
    <source>
        <dbReference type="EMBL" id="KAH0817905.1"/>
    </source>
</evidence>
<evidence type="ECO:0000256" key="1">
    <source>
        <dbReference type="SAM" id="MobiDB-lite"/>
    </source>
</evidence>
<feature type="compositionally biased region" description="Basic and acidic residues" evidence="1">
    <location>
        <begin position="9"/>
        <end position="21"/>
    </location>
</feature>
<name>A0A8J6HNK3_TENMO</name>